<comment type="similarity">
    <text evidence="2">Belongs to the membrane fusion protein (MFP) (TC 8.A.1) family.</text>
</comment>
<gene>
    <name evidence="9" type="ORF">HY912_18770</name>
</gene>
<feature type="domain" description="CusB-like beta-barrel" evidence="7">
    <location>
        <begin position="225"/>
        <end position="282"/>
    </location>
</feature>
<evidence type="ECO:0000256" key="4">
    <source>
        <dbReference type="SAM" id="Coils"/>
    </source>
</evidence>
<evidence type="ECO:0000259" key="8">
    <source>
        <dbReference type="Pfam" id="PF25967"/>
    </source>
</evidence>
<dbReference type="PANTHER" id="PTHR30469:SF15">
    <property type="entry name" value="HLYD FAMILY OF SECRETION PROTEINS"/>
    <property type="match status" value="1"/>
</dbReference>
<dbReference type="InterPro" id="IPR058625">
    <property type="entry name" value="MdtA-like_BSH"/>
</dbReference>
<evidence type="ECO:0000259" key="6">
    <source>
        <dbReference type="Pfam" id="PF25917"/>
    </source>
</evidence>
<reference evidence="9" key="1">
    <citation type="submission" date="2020-07" db="EMBL/GenBank/DDBJ databases">
        <title>Huge and variable diversity of episymbiotic CPR bacteria and DPANN archaea in groundwater ecosystems.</title>
        <authorList>
            <person name="He C.Y."/>
            <person name="Keren R."/>
            <person name="Whittaker M."/>
            <person name="Farag I.F."/>
            <person name="Doudna J."/>
            <person name="Cate J.H.D."/>
            <person name="Banfield J.F."/>
        </authorList>
    </citation>
    <scope>NUCLEOTIDE SEQUENCE</scope>
    <source>
        <strain evidence="9">NC_groundwater_1664_Pr3_B-0.1um_52_9</strain>
    </source>
</reference>
<organism evidence="9 10">
    <name type="scientific">Desulfomonile tiedjei</name>
    <dbReference type="NCBI Taxonomy" id="2358"/>
    <lineage>
        <taxon>Bacteria</taxon>
        <taxon>Pseudomonadati</taxon>
        <taxon>Thermodesulfobacteriota</taxon>
        <taxon>Desulfomonilia</taxon>
        <taxon>Desulfomonilales</taxon>
        <taxon>Desulfomonilaceae</taxon>
        <taxon>Desulfomonile</taxon>
    </lineage>
</organism>
<dbReference type="AlphaFoldDB" id="A0A9D6V6D3"/>
<dbReference type="Pfam" id="PF25954">
    <property type="entry name" value="Beta-barrel_RND_2"/>
    <property type="match status" value="1"/>
</dbReference>
<feature type="coiled-coil region" evidence="4">
    <location>
        <begin position="135"/>
        <end position="169"/>
    </location>
</feature>
<evidence type="ECO:0000313" key="9">
    <source>
        <dbReference type="EMBL" id="MBI5251538.1"/>
    </source>
</evidence>
<keyword evidence="4" id="KW-0175">Coiled coil</keyword>
<dbReference type="Pfam" id="PF25967">
    <property type="entry name" value="RND-MFP_C"/>
    <property type="match status" value="1"/>
</dbReference>
<dbReference type="Gene3D" id="1.10.287.470">
    <property type="entry name" value="Helix hairpin bin"/>
    <property type="match status" value="1"/>
</dbReference>
<feature type="compositionally biased region" description="Basic and acidic residues" evidence="5">
    <location>
        <begin position="377"/>
        <end position="389"/>
    </location>
</feature>
<keyword evidence="3" id="KW-0813">Transport</keyword>
<name>A0A9D6V6D3_9BACT</name>
<dbReference type="Gene3D" id="2.40.30.170">
    <property type="match status" value="1"/>
</dbReference>
<sequence length="400" mass="43678">MISGRIAIALIVMLALLGACAKKQEKKPPPPPMKVGTMKVDKGNIEQILDLSGSLSFTANTTVSSEVSAQVKSIEVADGQPVNEGQLLLVFDETKIKETANQASANLQKDEATLTYNKLEWEKNLELYKSSSISQTQYEQKLSNYQNSLAQVEADRAVLSKTLQDLKKTKVKAPISGLLSNRYVERGDWVSEAGKLFMISDHSKVYLEAFVSDIDVGKLNVKKIITDGVDGEVTVDSYPGKVFSGKLTYIQPVANVGRLFQVRIYLDNPEMLLLQGMFARGKTVHKVIPDVVRVPLDSLLEQIRDNDYNTVFLVGPENKAVLTRIKIGTTDPKFAAVVEGVKAGDTVVVQGKEILSSGQPLDPTEMQRTPKASRSKGPADDETTKKDSPRPNPASGGNRS</sequence>
<dbReference type="PANTHER" id="PTHR30469">
    <property type="entry name" value="MULTIDRUG RESISTANCE PROTEIN MDTA"/>
    <property type="match status" value="1"/>
</dbReference>
<evidence type="ECO:0000256" key="1">
    <source>
        <dbReference type="ARBA" id="ARBA00004196"/>
    </source>
</evidence>
<protein>
    <submittedName>
        <fullName evidence="9">Efflux RND transporter periplasmic adaptor subunit</fullName>
    </submittedName>
</protein>
<feature type="domain" description="Multidrug resistance protein MdtA-like C-terminal permuted SH3" evidence="8">
    <location>
        <begin position="291"/>
        <end position="351"/>
    </location>
</feature>
<evidence type="ECO:0000259" key="7">
    <source>
        <dbReference type="Pfam" id="PF25954"/>
    </source>
</evidence>
<comment type="caution">
    <text evidence="9">The sequence shown here is derived from an EMBL/GenBank/DDBJ whole genome shotgun (WGS) entry which is preliminary data.</text>
</comment>
<dbReference type="InterPro" id="IPR058792">
    <property type="entry name" value="Beta-barrel_RND_2"/>
</dbReference>
<dbReference type="NCBIfam" id="TIGR01730">
    <property type="entry name" value="RND_mfp"/>
    <property type="match status" value="1"/>
</dbReference>
<dbReference type="InterPro" id="IPR058627">
    <property type="entry name" value="MdtA-like_C"/>
</dbReference>
<comment type="subcellular location">
    <subcellularLocation>
        <location evidence="1">Cell envelope</location>
    </subcellularLocation>
</comment>
<dbReference type="EMBL" id="JACRDE010000492">
    <property type="protein sequence ID" value="MBI5251538.1"/>
    <property type="molecule type" value="Genomic_DNA"/>
</dbReference>
<dbReference type="SUPFAM" id="SSF111369">
    <property type="entry name" value="HlyD-like secretion proteins"/>
    <property type="match status" value="1"/>
</dbReference>
<evidence type="ECO:0000256" key="5">
    <source>
        <dbReference type="SAM" id="MobiDB-lite"/>
    </source>
</evidence>
<dbReference type="Pfam" id="PF25917">
    <property type="entry name" value="BSH_RND"/>
    <property type="match status" value="1"/>
</dbReference>
<proteinExistence type="inferred from homology"/>
<evidence type="ECO:0000256" key="2">
    <source>
        <dbReference type="ARBA" id="ARBA00009477"/>
    </source>
</evidence>
<dbReference type="GO" id="GO:0015562">
    <property type="term" value="F:efflux transmembrane transporter activity"/>
    <property type="evidence" value="ECO:0007669"/>
    <property type="project" value="TreeGrafter"/>
</dbReference>
<dbReference type="Gene3D" id="2.40.50.100">
    <property type="match status" value="1"/>
</dbReference>
<dbReference type="GO" id="GO:1990281">
    <property type="term" value="C:efflux pump complex"/>
    <property type="evidence" value="ECO:0007669"/>
    <property type="project" value="TreeGrafter"/>
</dbReference>
<dbReference type="PROSITE" id="PS51257">
    <property type="entry name" value="PROKAR_LIPOPROTEIN"/>
    <property type="match status" value="1"/>
</dbReference>
<feature type="region of interest" description="Disordered" evidence="5">
    <location>
        <begin position="354"/>
        <end position="400"/>
    </location>
</feature>
<dbReference type="Gene3D" id="2.40.420.20">
    <property type="match status" value="1"/>
</dbReference>
<accession>A0A9D6V6D3</accession>
<feature type="domain" description="Multidrug resistance protein MdtA-like barrel-sandwich hybrid" evidence="6">
    <location>
        <begin position="61"/>
        <end position="199"/>
    </location>
</feature>
<dbReference type="Proteomes" id="UP000807825">
    <property type="component" value="Unassembled WGS sequence"/>
</dbReference>
<evidence type="ECO:0000256" key="3">
    <source>
        <dbReference type="ARBA" id="ARBA00022448"/>
    </source>
</evidence>
<dbReference type="InterPro" id="IPR006143">
    <property type="entry name" value="RND_pump_MFP"/>
</dbReference>
<evidence type="ECO:0000313" key="10">
    <source>
        <dbReference type="Proteomes" id="UP000807825"/>
    </source>
</evidence>